<sequence>MKLLFFDYLLQCSLFLTLLYIPYFLFLKKETFFSLNRKYLIFALSLTLVLPFFPLNISNFLGLFFQNSAAVTVPDIDVFLAYGDVINSASTETTTSIFSEPSTWIFLIYVLGIAIIFVRIILGLSMILKLYFKGQKKQKEYFTLIETNSETEPFSFFNWVFISKKNHFTESQQNEIIAHEKAHVRQKHAFDLLLIEFLGLLLWFNPLIYFYKKALRDTHEYLADAETITHFSDKKQYLNLLINQHFVGKNLPFVTKFHNYSLLKKRVIMITKSPSRQIAKLKIMLAVPALFLCLFMTSCLKEYVEISERSEVSSNDFAAAFPKDYEVGKSYKIRSTTTMELDLEKDNDYMIRLFPAEDFEGVEIKMFDEKGELLVRNYIEKIDKYYRGFTFRNTKTAKYRLEITVPNGKKNVSLAMASRKFEAKDNIQPKKDKDGFTKVKTYDLKENKEEYTVVFSEGTEYKISLEEEEMSFQLISEDREKVLVNFTSTSSQKNKTFTISETAIYYLKIEKEGIETKNAELAFKREAKEEEAKKDNK</sequence>
<feature type="transmembrane region" description="Helical" evidence="1">
    <location>
        <begin position="104"/>
        <end position="132"/>
    </location>
</feature>
<keyword evidence="1" id="KW-0472">Membrane</keyword>
<dbReference type="STRING" id="880071.Fleli_0031"/>
<evidence type="ECO:0000313" key="4">
    <source>
        <dbReference type="Proteomes" id="UP000006054"/>
    </source>
</evidence>
<dbReference type="RefSeq" id="WP_014796011.1">
    <property type="nucleotide sequence ID" value="NC_018018.1"/>
</dbReference>
<evidence type="ECO:0000256" key="1">
    <source>
        <dbReference type="SAM" id="Phobius"/>
    </source>
</evidence>
<keyword evidence="1" id="KW-1133">Transmembrane helix</keyword>
<dbReference type="HOGENOM" id="CLU_506939_0_0_10"/>
<keyword evidence="4" id="KW-1185">Reference proteome</keyword>
<gene>
    <name evidence="3" type="ordered locus">Fleli_0031</name>
</gene>
<name>I4AF07_BERLS</name>
<dbReference type="Proteomes" id="UP000006054">
    <property type="component" value="Chromosome"/>
</dbReference>
<reference evidence="4" key="1">
    <citation type="submission" date="2012-06" db="EMBL/GenBank/DDBJ databases">
        <title>The complete genome of Flexibacter litoralis DSM 6794.</title>
        <authorList>
            <person name="Lucas S."/>
            <person name="Copeland A."/>
            <person name="Lapidus A."/>
            <person name="Glavina del Rio T."/>
            <person name="Dalin E."/>
            <person name="Tice H."/>
            <person name="Bruce D."/>
            <person name="Goodwin L."/>
            <person name="Pitluck S."/>
            <person name="Peters L."/>
            <person name="Ovchinnikova G."/>
            <person name="Lu M."/>
            <person name="Kyrpides N."/>
            <person name="Mavromatis K."/>
            <person name="Ivanova N."/>
            <person name="Brettin T."/>
            <person name="Detter J.C."/>
            <person name="Han C."/>
            <person name="Larimer F."/>
            <person name="Land M."/>
            <person name="Hauser L."/>
            <person name="Markowitz V."/>
            <person name="Cheng J.-F."/>
            <person name="Hugenholtz P."/>
            <person name="Woyke T."/>
            <person name="Wu D."/>
            <person name="Spring S."/>
            <person name="Lang E."/>
            <person name="Kopitz M."/>
            <person name="Brambilla E."/>
            <person name="Klenk H.-P."/>
            <person name="Eisen J.A."/>
        </authorList>
    </citation>
    <scope>NUCLEOTIDE SEQUENCE [LARGE SCALE GENOMIC DNA]</scope>
    <source>
        <strain evidence="4">ATCC 23117 / DSM 6794 / NBRC 15988 / NCIMB 1366 / Sio-4</strain>
    </source>
</reference>
<feature type="transmembrane region" description="Helical" evidence="1">
    <location>
        <begin position="6"/>
        <end position="27"/>
    </location>
</feature>
<dbReference type="PANTHER" id="PTHR34978">
    <property type="entry name" value="POSSIBLE SENSOR-TRANSDUCER PROTEIN BLAR"/>
    <property type="match status" value="1"/>
</dbReference>
<dbReference type="InterPro" id="IPR008756">
    <property type="entry name" value="Peptidase_M56"/>
</dbReference>
<dbReference type="Pfam" id="PF05569">
    <property type="entry name" value="Peptidase_M56"/>
    <property type="match status" value="1"/>
</dbReference>
<dbReference type="AlphaFoldDB" id="I4AF07"/>
<evidence type="ECO:0000313" key="3">
    <source>
        <dbReference type="EMBL" id="AFM02542.1"/>
    </source>
</evidence>
<dbReference type="eggNOG" id="COG4219">
    <property type="taxonomic scope" value="Bacteria"/>
</dbReference>
<protein>
    <submittedName>
        <fullName evidence="3">Antirepressor regulating drug resistance protein</fullName>
    </submittedName>
</protein>
<dbReference type="OrthoDB" id="1522859at2"/>
<feature type="transmembrane region" description="Helical" evidence="1">
    <location>
        <begin position="189"/>
        <end position="211"/>
    </location>
</feature>
<dbReference type="KEGG" id="fli:Fleli_0031"/>
<keyword evidence="1" id="KW-0812">Transmembrane</keyword>
<evidence type="ECO:0000259" key="2">
    <source>
        <dbReference type="Pfam" id="PF05569"/>
    </source>
</evidence>
<proteinExistence type="predicted"/>
<dbReference type="CDD" id="cd07341">
    <property type="entry name" value="M56_BlaR1_MecR1_like"/>
    <property type="match status" value="1"/>
</dbReference>
<dbReference type="InterPro" id="IPR052173">
    <property type="entry name" value="Beta-lactam_resp_regulator"/>
</dbReference>
<accession>I4AF07</accession>
<feature type="domain" description="Peptidase M56" evidence="2">
    <location>
        <begin position="37"/>
        <end position="270"/>
    </location>
</feature>
<feature type="transmembrane region" description="Helical" evidence="1">
    <location>
        <begin position="39"/>
        <end position="57"/>
    </location>
</feature>
<dbReference type="EMBL" id="CP003345">
    <property type="protein sequence ID" value="AFM02542.1"/>
    <property type="molecule type" value="Genomic_DNA"/>
</dbReference>
<organism evidence="3 4">
    <name type="scientific">Bernardetia litoralis (strain ATCC 23117 / DSM 6794 / NBRC 15988 / NCIMB 1366 / Fx l1 / Sio-4)</name>
    <name type="common">Flexibacter litoralis</name>
    <dbReference type="NCBI Taxonomy" id="880071"/>
    <lineage>
        <taxon>Bacteria</taxon>
        <taxon>Pseudomonadati</taxon>
        <taxon>Bacteroidota</taxon>
        <taxon>Cytophagia</taxon>
        <taxon>Cytophagales</taxon>
        <taxon>Bernardetiaceae</taxon>
        <taxon>Bernardetia</taxon>
    </lineage>
</organism>
<dbReference type="PANTHER" id="PTHR34978:SF3">
    <property type="entry name" value="SLR0241 PROTEIN"/>
    <property type="match status" value="1"/>
</dbReference>